<keyword evidence="1 6" id="KW-0645">Protease</keyword>
<comment type="cofactor">
    <cofactor evidence="6">
        <name>Zn(2+)</name>
        <dbReference type="ChEBI" id="CHEBI:29105"/>
    </cofactor>
    <text evidence="6">Binds 1 zinc ion per subunit.</text>
</comment>
<evidence type="ECO:0000256" key="3">
    <source>
        <dbReference type="ARBA" id="ARBA00022801"/>
    </source>
</evidence>
<evidence type="ECO:0000313" key="9">
    <source>
        <dbReference type="Proteomes" id="UP001500279"/>
    </source>
</evidence>
<evidence type="ECO:0000256" key="1">
    <source>
        <dbReference type="ARBA" id="ARBA00022670"/>
    </source>
</evidence>
<keyword evidence="5 6" id="KW-0482">Metalloprotease</keyword>
<comment type="similarity">
    <text evidence="6">Belongs to the peptidase M48 family.</text>
</comment>
<gene>
    <name evidence="8" type="ORF">GCM10009107_21540</name>
</gene>
<evidence type="ECO:0000256" key="6">
    <source>
        <dbReference type="RuleBase" id="RU003983"/>
    </source>
</evidence>
<proteinExistence type="inferred from homology"/>
<evidence type="ECO:0000259" key="7">
    <source>
        <dbReference type="Pfam" id="PF01435"/>
    </source>
</evidence>
<accession>A0ABN1JZE4</accession>
<dbReference type="InterPro" id="IPR001915">
    <property type="entry name" value="Peptidase_M48"/>
</dbReference>
<dbReference type="Pfam" id="PF01435">
    <property type="entry name" value="Peptidase_M48"/>
    <property type="match status" value="1"/>
</dbReference>
<comment type="caution">
    <text evidence="8">The sequence shown here is derived from an EMBL/GenBank/DDBJ whole genome shotgun (WGS) entry which is preliminary data.</text>
</comment>
<reference evidence="8 9" key="1">
    <citation type="journal article" date="2019" name="Int. J. Syst. Evol. Microbiol.">
        <title>The Global Catalogue of Microorganisms (GCM) 10K type strain sequencing project: providing services to taxonomists for standard genome sequencing and annotation.</title>
        <authorList>
            <consortium name="The Broad Institute Genomics Platform"/>
            <consortium name="The Broad Institute Genome Sequencing Center for Infectious Disease"/>
            <person name="Wu L."/>
            <person name="Ma J."/>
        </authorList>
    </citation>
    <scope>NUCLEOTIDE SEQUENCE [LARGE SCALE GENOMIC DNA]</scope>
    <source>
        <strain evidence="8 9">JCM 15503</strain>
    </source>
</reference>
<evidence type="ECO:0000256" key="5">
    <source>
        <dbReference type="ARBA" id="ARBA00023049"/>
    </source>
</evidence>
<organism evidence="8 9">
    <name type="scientific">Ideonella azotifigens</name>
    <dbReference type="NCBI Taxonomy" id="513160"/>
    <lineage>
        <taxon>Bacteria</taxon>
        <taxon>Pseudomonadati</taxon>
        <taxon>Pseudomonadota</taxon>
        <taxon>Betaproteobacteria</taxon>
        <taxon>Burkholderiales</taxon>
        <taxon>Sphaerotilaceae</taxon>
        <taxon>Ideonella</taxon>
    </lineage>
</organism>
<keyword evidence="2" id="KW-0479">Metal-binding</keyword>
<keyword evidence="4 6" id="KW-0862">Zinc</keyword>
<protein>
    <recommendedName>
        <fullName evidence="7">Peptidase M48 domain-containing protein</fullName>
    </recommendedName>
</protein>
<name>A0ABN1JZE4_9BURK</name>
<evidence type="ECO:0000256" key="2">
    <source>
        <dbReference type="ARBA" id="ARBA00022723"/>
    </source>
</evidence>
<evidence type="ECO:0000256" key="4">
    <source>
        <dbReference type="ARBA" id="ARBA00022833"/>
    </source>
</evidence>
<feature type="domain" description="Peptidase M48" evidence="7">
    <location>
        <begin position="62"/>
        <end position="218"/>
    </location>
</feature>
<dbReference type="Gene3D" id="3.30.2010.10">
    <property type="entry name" value="Metalloproteases ('zincins'), catalytic domain"/>
    <property type="match status" value="1"/>
</dbReference>
<evidence type="ECO:0000313" key="8">
    <source>
        <dbReference type="EMBL" id="GAA0750171.1"/>
    </source>
</evidence>
<keyword evidence="3 6" id="KW-0378">Hydrolase</keyword>
<keyword evidence="9" id="KW-1185">Reference proteome</keyword>
<sequence length="243" mass="26646">MAAGHCRVAGAYDMRWWIVTLTLLLAGPATRADEGILGVLASSQLTRLDRVTPADPASPRARTVRASFETLARVLALRHPVELRMIEGDTIAETLQGRIIVANESLGDLSEGERMFVLAHELGHIELRHWEQTERLYQKWVPGAVTPDQTEPVAALLGRDASGLAHRQELEADAFALHALHALGRTSQDAMTAFMHLGMTQDTATHPGTRKRLASLRAADAQWSRDAQATTRNELIDSVNLPD</sequence>
<dbReference type="EMBL" id="BAAAEW010000011">
    <property type="protein sequence ID" value="GAA0750171.1"/>
    <property type="molecule type" value="Genomic_DNA"/>
</dbReference>
<dbReference type="Proteomes" id="UP001500279">
    <property type="component" value="Unassembled WGS sequence"/>
</dbReference>